<dbReference type="RefSeq" id="WP_259479784.1">
    <property type="nucleotide sequence ID" value="NZ_BAAAQY010000006.1"/>
</dbReference>
<comment type="caution">
    <text evidence="3">The sequence shown here is derived from an EMBL/GenBank/DDBJ whole genome shotgun (WGS) entry which is preliminary data.</text>
</comment>
<dbReference type="Gene3D" id="3.30.530.20">
    <property type="match status" value="1"/>
</dbReference>
<comment type="similarity">
    <text evidence="1">Belongs to the AHA1 family.</text>
</comment>
<name>A0ABN3DNX5_9MICO</name>
<sequence>MTNPAPLHPVDPERDLTISRLIRAPRASVWRAWADPRRLEQWWLPAPATCRVEELELWPGGAFETRMSDDGREFGPHISGCILVAEPEERLVFTNALTGGWRPAQGFMTAVMTFEAVPEGTIYSARVLHGTRVDRDLHAEAGFAEGWGTVLGQLAEQLEGRTD</sequence>
<dbReference type="Pfam" id="PF08327">
    <property type="entry name" value="AHSA1"/>
    <property type="match status" value="1"/>
</dbReference>
<dbReference type="Proteomes" id="UP001500929">
    <property type="component" value="Unassembled WGS sequence"/>
</dbReference>
<feature type="domain" description="Activator of Hsp90 ATPase homologue 1/2-like C-terminal" evidence="2">
    <location>
        <begin position="23"/>
        <end position="159"/>
    </location>
</feature>
<organism evidence="3 4">
    <name type="scientific">Herbiconiux moechotypicola</name>
    <dbReference type="NCBI Taxonomy" id="637393"/>
    <lineage>
        <taxon>Bacteria</taxon>
        <taxon>Bacillati</taxon>
        <taxon>Actinomycetota</taxon>
        <taxon>Actinomycetes</taxon>
        <taxon>Micrococcales</taxon>
        <taxon>Microbacteriaceae</taxon>
        <taxon>Herbiconiux</taxon>
    </lineage>
</organism>
<dbReference type="EMBL" id="BAAAQY010000006">
    <property type="protein sequence ID" value="GAA2237457.1"/>
    <property type="molecule type" value="Genomic_DNA"/>
</dbReference>
<protein>
    <submittedName>
        <fullName evidence="3">SRPBCC family protein</fullName>
    </submittedName>
</protein>
<reference evidence="3 4" key="1">
    <citation type="journal article" date="2019" name="Int. J. Syst. Evol. Microbiol.">
        <title>The Global Catalogue of Microorganisms (GCM) 10K type strain sequencing project: providing services to taxonomists for standard genome sequencing and annotation.</title>
        <authorList>
            <consortium name="The Broad Institute Genomics Platform"/>
            <consortium name="The Broad Institute Genome Sequencing Center for Infectious Disease"/>
            <person name="Wu L."/>
            <person name="Ma J."/>
        </authorList>
    </citation>
    <scope>NUCLEOTIDE SEQUENCE [LARGE SCALE GENOMIC DNA]</scope>
    <source>
        <strain evidence="3 4">JCM 16117</strain>
    </source>
</reference>
<evidence type="ECO:0000256" key="1">
    <source>
        <dbReference type="ARBA" id="ARBA00006817"/>
    </source>
</evidence>
<evidence type="ECO:0000313" key="3">
    <source>
        <dbReference type="EMBL" id="GAA2237457.1"/>
    </source>
</evidence>
<evidence type="ECO:0000259" key="2">
    <source>
        <dbReference type="Pfam" id="PF08327"/>
    </source>
</evidence>
<gene>
    <name evidence="3" type="ORF">GCM10009851_23140</name>
</gene>
<evidence type="ECO:0000313" key="4">
    <source>
        <dbReference type="Proteomes" id="UP001500929"/>
    </source>
</evidence>
<dbReference type="InterPro" id="IPR023393">
    <property type="entry name" value="START-like_dom_sf"/>
</dbReference>
<dbReference type="SUPFAM" id="SSF55961">
    <property type="entry name" value="Bet v1-like"/>
    <property type="match status" value="1"/>
</dbReference>
<proteinExistence type="inferred from homology"/>
<dbReference type="InterPro" id="IPR013538">
    <property type="entry name" value="ASHA1/2-like_C"/>
</dbReference>
<keyword evidence="4" id="KW-1185">Reference proteome</keyword>
<accession>A0ABN3DNX5</accession>